<dbReference type="Pfam" id="PF01168">
    <property type="entry name" value="Ala_racemase_N"/>
    <property type="match status" value="1"/>
</dbReference>
<dbReference type="PIRSF" id="PIRSF004848">
    <property type="entry name" value="YBL036c_PLPDEIII"/>
    <property type="match status" value="1"/>
</dbReference>
<dbReference type="PANTHER" id="PTHR10146">
    <property type="entry name" value="PROLINE SYNTHETASE CO-TRANSCRIBED BACTERIAL HOMOLOG PROTEIN"/>
    <property type="match status" value="1"/>
</dbReference>
<dbReference type="AlphaFoldDB" id="A0AAJ6AGZ7"/>
<dbReference type="SUPFAM" id="SSF51419">
    <property type="entry name" value="PLP-binding barrel"/>
    <property type="match status" value="1"/>
</dbReference>
<dbReference type="CDD" id="cd00635">
    <property type="entry name" value="PLPDE_III_YBL036c_like"/>
    <property type="match status" value="1"/>
</dbReference>
<evidence type="ECO:0000256" key="3">
    <source>
        <dbReference type="PIRSR" id="PIRSR004848-1"/>
    </source>
</evidence>
<evidence type="ECO:0000259" key="5">
    <source>
        <dbReference type="Pfam" id="PF01168"/>
    </source>
</evidence>
<comment type="similarity">
    <text evidence="2 4">Belongs to the pyridoxal phosphate-binding protein YggS/PROSC family.</text>
</comment>
<dbReference type="InterPro" id="IPR011078">
    <property type="entry name" value="PyrdxlP_homeostasis"/>
</dbReference>
<accession>A0AAJ6AGZ7</accession>
<dbReference type="RefSeq" id="WP_279674602.1">
    <property type="nucleotide sequence ID" value="NZ_CP122566.1"/>
</dbReference>
<reference evidence="6 7" key="1">
    <citation type="submission" date="2023-03" db="EMBL/GenBank/DDBJ databases">
        <title>Complete genome sequences of several Auritidibacter ignavus strains isolated from ear infections.</title>
        <authorList>
            <person name="Baehr T."/>
            <person name="Baumhoegger A.M."/>
        </authorList>
    </citation>
    <scope>NUCLEOTIDE SEQUENCE [LARGE SCALE GENOMIC DNA]</scope>
    <source>
        <strain evidence="6 7">BABAE-6</strain>
    </source>
</reference>
<dbReference type="HAMAP" id="MF_02087">
    <property type="entry name" value="PLP_homeostasis"/>
    <property type="match status" value="1"/>
</dbReference>
<comment type="cofactor">
    <cofactor evidence="3">
        <name>pyridoxal 5'-phosphate</name>
        <dbReference type="ChEBI" id="CHEBI:597326"/>
    </cofactor>
</comment>
<gene>
    <name evidence="6" type="ORF">QDX21_09725</name>
</gene>
<evidence type="ECO:0000313" key="6">
    <source>
        <dbReference type="EMBL" id="WGH92572.1"/>
    </source>
</evidence>
<dbReference type="InterPro" id="IPR001608">
    <property type="entry name" value="Ala_racemase_N"/>
</dbReference>
<evidence type="ECO:0000313" key="7">
    <source>
        <dbReference type="Proteomes" id="UP001224674"/>
    </source>
</evidence>
<dbReference type="InterPro" id="IPR029066">
    <property type="entry name" value="PLP-binding_barrel"/>
</dbReference>
<evidence type="ECO:0000256" key="2">
    <source>
        <dbReference type="HAMAP-Rule" id="MF_02087"/>
    </source>
</evidence>
<keyword evidence="1 2" id="KW-0663">Pyridoxal phosphate</keyword>
<evidence type="ECO:0000256" key="1">
    <source>
        <dbReference type="ARBA" id="ARBA00022898"/>
    </source>
</evidence>
<evidence type="ECO:0000256" key="4">
    <source>
        <dbReference type="RuleBase" id="RU004514"/>
    </source>
</evidence>
<feature type="modified residue" description="N6-(pyridoxal phosphate)lysine" evidence="2 3">
    <location>
        <position position="45"/>
    </location>
</feature>
<dbReference type="PANTHER" id="PTHR10146:SF14">
    <property type="entry name" value="PYRIDOXAL PHOSPHATE HOMEOSTASIS PROTEIN"/>
    <property type="match status" value="1"/>
</dbReference>
<dbReference type="NCBIfam" id="TIGR00044">
    <property type="entry name" value="YggS family pyridoxal phosphate-dependent enzyme"/>
    <property type="match status" value="1"/>
</dbReference>
<organism evidence="6 7">
    <name type="scientific">Auritidibacter ignavus</name>
    <dbReference type="NCBI Taxonomy" id="678932"/>
    <lineage>
        <taxon>Bacteria</taxon>
        <taxon>Bacillati</taxon>
        <taxon>Actinomycetota</taxon>
        <taxon>Actinomycetes</taxon>
        <taxon>Micrococcales</taxon>
        <taxon>Micrococcaceae</taxon>
        <taxon>Auritidibacter</taxon>
    </lineage>
</organism>
<feature type="domain" description="Alanine racemase N-terminal" evidence="5">
    <location>
        <begin position="17"/>
        <end position="235"/>
    </location>
</feature>
<dbReference type="GO" id="GO:0030170">
    <property type="term" value="F:pyridoxal phosphate binding"/>
    <property type="evidence" value="ECO:0007669"/>
    <property type="project" value="UniProtKB-UniRule"/>
</dbReference>
<sequence length="242" mass="26741">MSESAVATTLEEIQENLYAVQGRINAAANRVGRDPRDVRLIPVTKTVAEQRLRTAYQAGIHTFGENKVQEAHQKYQAMNDLEITWCIIGPLQSNKTRDVAEFADEFHALDRVKIARRLHDQLTEAGRDLAVLIQVNTSGETTKSGLDPAELGPFVDQIQDFTALRVNGLMTIAENSDDEDAIRNNFRQLRALRDEHRDQLGAGDLSMGMSADFEIAIEEGATMVRIGSAIFGARPPHGSAQD</sequence>
<proteinExistence type="inferred from homology"/>
<dbReference type="Proteomes" id="UP001224674">
    <property type="component" value="Chromosome"/>
</dbReference>
<name>A0AAJ6AGZ7_9MICC</name>
<dbReference type="Gene3D" id="3.20.20.10">
    <property type="entry name" value="Alanine racemase"/>
    <property type="match status" value="1"/>
</dbReference>
<dbReference type="EMBL" id="CP122566">
    <property type="protein sequence ID" value="WGH92572.1"/>
    <property type="molecule type" value="Genomic_DNA"/>
</dbReference>
<dbReference type="FunFam" id="3.20.20.10:FF:000018">
    <property type="entry name" value="Pyridoxal phosphate homeostasis protein"/>
    <property type="match status" value="1"/>
</dbReference>
<comment type="function">
    <text evidence="2">Pyridoxal 5'-phosphate (PLP)-binding protein, which is involved in PLP homeostasis.</text>
</comment>
<protein>
    <recommendedName>
        <fullName evidence="2">Pyridoxal phosphate homeostasis protein</fullName>
        <shortName evidence="2">PLP homeostasis protein</shortName>
    </recommendedName>
</protein>
<keyword evidence="7" id="KW-1185">Reference proteome</keyword>